<evidence type="ECO:0000313" key="3">
    <source>
        <dbReference type="EMBL" id="ACZ10719.1"/>
    </source>
</evidence>
<dbReference type="GO" id="GO:0009253">
    <property type="term" value="P:peptidoglycan catabolic process"/>
    <property type="evidence" value="ECO:0007669"/>
    <property type="project" value="InterPro"/>
</dbReference>
<dbReference type="STRING" id="526218.Sterm_3885"/>
<dbReference type="Gene3D" id="3.40.630.40">
    <property type="entry name" value="Zn-dependent exopeptidases"/>
    <property type="match status" value="1"/>
</dbReference>
<dbReference type="Proteomes" id="UP000000845">
    <property type="component" value="Chromosome"/>
</dbReference>
<dbReference type="Pfam" id="PF01520">
    <property type="entry name" value="Amidase_3"/>
    <property type="match status" value="1"/>
</dbReference>
<reference evidence="3 4" key="2">
    <citation type="journal article" date="2010" name="Stand. Genomic Sci.">
        <title>Complete genome sequence of Sebaldella termitidis type strain (NCTC 11300).</title>
        <authorList>
            <person name="Harmon-Smith M."/>
            <person name="Celia L."/>
            <person name="Chertkov O."/>
            <person name="Lapidus A."/>
            <person name="Copeland A."/>
            <person name="Glavina Del Rio T."/>
            <person name="Nolan M."/>
            <person name="Lucas S."/>
            <person name="Tice H."/>
            <person name="Cheng J.F."/>
            <person name="Han C."/>
            <person name="Detter J.C."/>
            <person name="Bruce D."/>
            <person name="Goodwin L."/>
            <person name="Pitluck S."/>
            <person name="Pati A."/>
            <person name="Liolios K."/>
            <person name="Ivanova N."/>
            <person name="Mavromatis K."/>
            <person name="Mikhailova N."/>
            <person name="Chen A."/>
            <person name="Palaniappan K."/>
            <person name="Land M."/>
            <person name="Hauser L."/>
            <person name="Chang Y.J."/>
            <person name="Jeffries C.D."/>
            <person name="Brettin T."/>
            <person name="Goker M."/>
            <person name="Beck B."/>
            <person name="Bristow J."/>
            <person name="Eisen J.A."/>
            <person name="Markowitz V."/>
            <person name="Hugenholtz P."/>
            <person name="Kyrpides N.C."/>
            <person name="Klenk H.P."/>
            <person name="Chen F."/>
        </authorList>
    </citation>
    <scope>NUCLEOTIDE SEQUENCE [LARGE SCALE GENOMIC DNA]</scope>
    <source>
        <strain evidence="4">ATCC 33386 / NCTC 11300</strain>
    </source>
</reference>
<dbReference type="HOGENOM" id="CLU_014322_8_0_0"/>
<dbReference type="RefSeq" id="WP_012863298.1">
    <property type="nucleotide sequence ID" value="NC_013517.1"/>
</dbReference>
<keyword evidence="4" id="KW-1185">Reference proteome</keyword>
<dbReference type="EMBL" id="CP001739">
    <property type="protein sequence ID" value="ACZ10719.1"/>
    <property type="molecule type" value="Genomic_DNA"/>
</dbReference>
<dbReference type="InterPro" id="IPR002508">
    <property type="entry name" value="MurNAc-LAA_cat"/>
</dbReference>
<dbReference type="SUPFAM" id="SSF53187">
    <property type="entry name" value="Zn-dependent exopeptidases"/>
    <property type="match status" value="1"/>
</dbReference>
<dbReference type="InterPro" id="IPR050695">
    <property type="entry name" value="N-acetylmuramoyl_amidase_3"/>
</dbReference>
<dbReference type="SMART" id="SM00646">
    <property type="entry name" value="Ami_3"/>
    <property type="match status" value="1"/>
</dbReference>
<dbReference type="CDD" id="cd02696">
    <property type="entry name" value="MurNAc-LAA"/>
    <property type="match status" value="1"/>
</dbReference>
<dbReference type="KEGG" id="str:Sterm_3885"/>
<dbReference type="GO" id="GO:0030288">
    <property type="term" value="C:outer membrane-bounded periplasmic space"/>
    <property type="evidence" value="ECO:0007669"/>
    <property type="project" value="TreeGrafter"/>
</dbReference>
<dbReference type="AlphaFoldDB" id="D1AG93"/>
<reference evidence="4" key="1">
    <citation type="submission" date="2009-09" db="EMBL/GenBank/DDBJ databases">
        <title>The complete chromosome of Sebaldella termitidis ATCC 33386.</title>
        <authorList>
            <consortium name="US DOE Joint Genome Institute (JGI-PGF)"/>
            <person name="Lucas S."/>
            <person name="Copeland A."/>
            <person name="Lapidus A."/>
            <person name="Glavina del Rio T."/>
            <person name="Dalin E."/>
            <person name="Tice H."/>
            <person name="Bruce D."/>
            <person name="Goodwin L."/>
            <person name="Pitluck S."/>
            <person name="Kyrpides N."/>
            <person name="Mavromatis K."/>
            <person name="Ivanova N."/>
            <person name="Mikhailova N."/>
            <person name="Sims D."/>
            <person name="Meincke L."/>
            <person name="Brettin T."/>
            <person name="Detter J.C."/>
            <person name="Han C."/>
            <person name="Larimer F."/>
            <person name="Land M."/>
            <person name="Hauser L."/>
            <person name="Markowitz V."/>
            <person name="Cheng J.F."/>
            <person name="Hugenholtz P."/>
            <person name="Woyke T."/>
            <person name="Wu D."/>
            <person name="Eisen J.A."/>
        </authorList>
    </citation>
    <scope>NUCLEOTIDE SEQUENCE [LARGE SCALE GENOMIC DNA]</scope>
    <source>
        <strain evidence="4">ATCC 33386 / NCTC 11300</strain>
    </source>
</reference>
<feature type="domain" description="MurNAc-LAA" evidence="2">
    <location>
        <begin position="123"/>
        <end position="243"/>
    </location>
</feature>
<keyword evidence="1 3" id="KW-0378">Hydrolase</keyword>
<evidence type="ECO:0000313" key="4">
    <source>
        <dbReference type="Proteomes" id="UP000000845"/>
    </source>
</evidence>
<proteinExistence type="predicted"/>
<evidence type="ECO:0000259" key="2">
    <source>
        <dbReference type="SMART" id="SM00646"/>
    </source>
</evidence>
<sequence>MEHRYKDPKELIGVEFEELGNTYKITGIGEITEEFMTLFTEKVKEEIINWNGKVLIDVGHGGTKTTSSGKKYRDYGAVNEKSKVDEFTWNHDFVMRYLIPELNASGIANKVVLRSTNITKLVTDLNKEAGKDDIILSFHLNSDIKASGTETLYWHTSEKGKKLAGLIQKGLVGVLGLPDRGIKIRRKPLDNADSLNQRGWTMFKDTKVPFVMLESFFITNDEDLKRGNEKKAELAKAVVSAIKEYIKG</sequence>
<dbReference type="PANTHER" id="PTHR30404:SF0">
    <property type="entry name" value="N-ACETYLMURAMOYL-L-ALANINE AMIDASE AMIC"/>
    <property type="match status" value="1"/>
</dbReference>
<organism evidence="3 4">
    <name type="scientific">Sebaldella termitidis (strain ATCC 33386 / NCTC 11300)</name>
    <dbReference type="NCBI Taxonomy" id="526218"/>
    <lineage>
        <taxon>Bacteria</taxon>
        <taxon>Fusobacteriati</taxon>
        <taxon>Fusobacteriota</taxon>
        <taxon>Fusobacteriia</taxon>
        <taxon>Fusobacteriales</taxon>
        <taxon>Leptotrichiaceae</taxon>
        <taxon>Sebaldella</taxon>
    </lineage>
</organism>
<gene>
    <name evidence="3" type="ordered locus">Sterm_3885</name>
</gene>
<dbReference type="eggNOG" id="COG0860">
    <property type="taxonomic scope" value="Bacteria"/>
</dbReference>
<protein>
    <submittedName>
        <fullName evidence="3">Cell wall hydrolase/autolysin</fullName>
    </submittedName>
</protein>
<name>D1AG93_SEBTE</name>
<evidence type="ECO:0000256" key="1">
    <source>
        <dbReference type="ARBA" id="ARBA00022801"/>
    </source>
</evidence>
<dbReference type="GO" id="GO:0008745">
    <property type="term" value="F:N-acetylmuramoyl-L-alanine amidase activity"/>
    <property type="evidence" value="ECO:0007669"/>
    <property type="project" value="InterPro"/>
</dbReference>
<dbReference type="PANTHER" id="PTHR30404">
    <property type="entry name" value="N-ACETYLMURAMOYL-L-ALANINE AMIDASE"/>
    <property type="match status" value="1"/>
</dbReference>
<accession>D1AG93</accession>